<evidence type="ECO:0000256" key="3">
    <source>
        <dbReference type="ARBA" id="ARBA00022729"/>
    </source>
</evidence>
<dbReference type="KEGG" id="cpi:Cpin_3147"/>
<dbReference type="Gene3D" id="1.25.40.390">
    <property type="match status" value="1"/>
</dbReference>
<dbReference type="PROSITE" id="PS51257">
    <property type="entry name" value="PROKAR_LIPOPROTEIN"/>
    <property type="match status" value="1"/>
</dbReference>
<keyword evidence="3" id="KW-0732">Signal</keyword>
<keyword evidence="5" id="KW-0998">Cell outer membrane</keyword>
<dbReference type="Pfam" id="PF14322">
    <property type="entry name" value="SusD-like_3"/>
    <property type="match status" value="1"/>
</dbReference>
<feature type="domain" description="SusD-like N-terminal" evidence="7">
    <location>
        <begin position="51"/>
        <end position="242"/>
    </location>
</feature>
<dbReference type="EMBL" id="CP001699">
    <property type="protein sequence ID" value="ACU60614.1"/>
    <property type="molecule type" value="Genomic_DNA"/>
</dbReference>
<evidence type="ECO:0000259" key="7">
    <source>
        <dbReference type="Pfam" id="PF14322"/>
    </source>
</evidence>
<dbReference type="InterPro" id="IPR011990">
    <property type="entry name" value="TPR-like_helical_dom_sf"/>
</dbReference>
<dbReference type="InterPro" id="IPR033985">
    <property type="entry name" value="SusD-like_N"/>
</dbReference>
<proteinExistence type="inferred from homology"/>
<evidence type="ECO:0000256" key="2">
    <source>
        <dbReference type="ARBA" id="ARBA00006275"/>
    </source>
</evidence>
<dbReference type="GO" id="GO:0009279">
    <property type="term" value="C:cell outer membrane"/>
    <property type="evidence" value="ECO:0007669"/>
    <property type="project" value="UniProtKB-SubCell"/>
</dbReference>
<dbReference type="AlphaFoldDB" id="A0A979G4C2"/>
<evidence type="ECO:0000259" key="6">
    <source>
        <dbReference type="Pfam" id="PF07980"/>
    </source>
</evidence>
<comment type="subcellular location">
    <subcellularLocation>
        <location evidence="1">Cell outer membrane</location>
    </subcellularLocation>
</comment>
<organism evidence="8 9">
    <name type="scientific">Chitinophaga pinensis (strain ATCC 43595 / DSM 2588 / LMG 13176 / NBRC 15968 / NCIMB 11800 / UQM 2034)</name>
    <dbReference type="NCBI Taxonomy" id="485918"/>
    <lineage>
        <taxon>Bacteria</taxon>
        <taxon>Pseudomonadati</taxon>
        <taxon>Bacteroidota</taxon>
        <taxon>Chitinophagia</taxon>
        <taxon>Chitinophagales</taxon>
        <taxon>Chitinophagaceae</taxon>
        <taxon>Chitinophaga</taxon>
    </lineage>
</organism>
<reference evidence="9" key="1">
    <citation type="submission" date="2009-08" db="EMBL/GenBank/DDBJ databases">
        <title>The complete genome of Chitinophaga pinensis DSM 2588.</title>
        <authorList>
            <consortium name="US DOE Joint Genome Institute (JGI-PGF)"/>
            <person name="Lucas S."/>
            <person name="Copeland A."/>
            <person name="Lapidus A."/>
            <person name="Glavina del Rio T."/>
            <person name="Dalin E."/>
            <person name="Tice H."/>
            <person name="Bruce D."/>
            <person name="Goodwin L."/>
            <person name="Pitluck S."/>
            <person name="Kyrpides N."/>
            <person name="Mavromatis K."/>
            <person name="Ivanova N."/>
            <person name="Mikhailova N."/>
            <person name="Sims D."/>
            <person name="Meinche L."/>
            <person name="Brettin T."/>
            <person name="Detter J.C."/>
            <person name="Han C."/>
            <person name="Larimer F."/>
            <person name="Land M."/>
            <person name="Hauser L."/>
            <person name="Markowitz V."/>
            <person name="Cheng J.-F."/>
            <person name="Hugenholtz P."/>
            <person name="Woyke T."/>
            <person name="Wu D."/>
            <person name="Spring S."/>
            <person name="Klenk H.-P."/>
            <person name="Eisen J.A."/>
        </authorList>
    </citation>
    <scope>NUCLEOTIDE SEQUENCE [LARGE SCALE GENOMIC DNA]</scope>
    <source>
        <strain evidence="9">ATCC 43595 / DSM 2588 / LMG 13176 / NBRC 15968 / NCIMB 11800 / UQM 2034</strain>
    </source>
</reference>
<evidence type="ECO:0000256" key="5">
    <source>
        <dbReference type="ARBA" id="ARBA00023237"/>
    </source>
</evidence>
<accession>A0A979G4C2</accession>
<dbReference type="Proteomes" id="UP000002215">
    <property type="component" value="Chromosome"/>
</dbReference>
<dbReference type="InterPro" id="IPR012944">
    <property type="entry name" value="SusD_RagB_dom"/>
</dbReference>
<dbReference type="SUPFAM" id="SSF48452">
    <property type="entry name" value="TPR-like"/>
    <property type="match status" value="1"/>
</dbReference>
<dbReference type="RefSeq" id="WP_012790790.1">
    <property type="nucleotide sequence ID" value="NC_013132.1"/>
</dbReference>
<protein>
    <submittedName>
        <fullName evidence="8">RagB/SusD domain protein</fullName>
    </submittedName>
</protein>
<evidence type="ECO:0000256" key="1">
    <source>
        <dbReference type="ARBA" id="ARBA00004442"/>
    </source>
</evidence>
<evidence type="ECO:0000256" key="4">
    <source>
        <dbReference type="ARBA" id="ARBA00023136"/>
    </source>
</evidence>
<gene>
    <name evidence="8" type="ordered locus">Cpin_3147</name>
</gene>
<name>A0A979G4C2_CHIPD</name>
<comment type="similarity">
    <text evidence="2">Belongs to the SusD family.</text>
</comment>
<evidence type="ECO:0000313" key="9">
    <source>
        <dbReference type="Proteomes" id="UP000002215"/>
    </source>
</evidence>
<keyword evidence="4" id="KW-0472">Membrane</keyword>
<feature type="domain" description="RagB/SusD" evidence="6">
    <location>
        <begin position="323"/>
        <end position="439"/>
    </location>
</feature>
<dbReference type="Gene3D" id="2.20.20.130">
    <property type="match status" value="1"/>
</dbReference>
<sequence>MSKYLNRRFSFLVMIFAMLLFVASACKKDFLNPPTTNQAVTDEFFTSLSSCEQMLNGSYVILAEPFYNGTNTIIYPDVVADNVKPVIGGTFLTAHYSWAQVPSDLTTGTSFNLNTTWRTAYRITRQLAYVLKYIDQFRNENPTKADDIKGQALALRALVYFQLVNMFSQPYSFTANASHPGIPYVIAEDITEGVSGRETVQDVYLRLIADLNAAIPLLSNQLSNKIYMNRTAAKALLARIYLFKGDYQTAKALAVDVNNNVPIMIANYPSKLFTNTETEALFQLLPMQRSLNGSVTTSYAGYYFSTTSLSFIATTDIATLLNEIPTDARKAWVTASGTTFRISKYPANVISGFTQTARSHYQTLLRSSEMYLTAAECYAKLNNEDSARWYVNAIRIRAYGTGFETVATGPALLDTIAKERRKELAFEGFRMYDLLRNKQGVNRSDANSPDALTLPYPSLKAVAPIPTVDVLVNDLKQNDGYN</sequence>
<evidence type="ECO:0000313" key="8">
    <source>
        <dbReference type="EMBL" id="ACU60614.1"/>
    </source>
</evidence>
<reference evidence="8 9" key="2">
    <citation type="journal article" date="2010" name="Stand. Genomic Sci.">
        <title>Complete genome sequence of Chitinophaga pinensis type strain (UQM 2034).</title>
        <authorList>
            <person name="Glavina Del Rio T."/>
            <person name="Abt B."/>
            <person name="Spring S."/>
            <person name="Lapidus A."/>
            <person name="Nolan M."/>
            <person name="Tice H."/>
            <person name="Copeland A."/>
            <person name="Cheng J.F."/>
            <person name="Chen F."/>
            <person name="Bruce D."/>
            <person name="Goodwin L."/>
            <person name="Pitluck S."/>
            <person name="Ivanova N."/>
            <person name="Mavromatis K."/>
            <person name="Mikhailova N."/>
            <person name="Pati A."/>
            <person name="Chen A."/>
            <person name="Palaniappan K."/>
            <person name="Land M."/>
            <person name="Hauser L."/>
            <person name="Chang Y.J."/>
            <person name="Jeffries C.D."/>
            <person name="Chain P."/>
            <person name="Saunders E."/>
            <person name="Detter J.C."/>
            <person name="Brettin T."/>
            <person name="Rohde M."/>
            <person name="Goker M."/>
            <person name="Bristow J."/>
            <person name="Eisen J.A."/>
            <person name="Markowitz V."/>
            <person name="Hugenholtz P."/>
            <person name="Kyrpides N.C."/>
            <person name="Klenk H.P."/>
            <person name="Lucas S."/>
        </authorList>
    </citation>
    <scope>NUCLEOTIDE SEQUENCE [LARGE SCALE GENOMIC DNA]</scope>
    <source>
        <strain evidence="9">ATCC 43595 / DSM 2588 / LMG 13176 / NBRC 15968 / NCIMB 11800 / UQM 2034</strain>
    </source>
</reference>
<dbReference type="Gene3D" id="1.25.40.900">
    <property type="match status" value="1"/>
</dbReference>
<dbReference type="Pfam" id="PF07980">
    <property type="entry name" value="SusD_RagB"/>
    <property type="match status" value="1"/>
</dbReference>